<sequence length="371" mass="41832">MAEPTTNLRDRYRRPFTVCLPRRQILISCARSSQPTPYTHPQRIRVTPLVSNPILPMETSTLKVLDQSGEATSGSQAQHRGEIMRPVPEQPMEKTEEVLEPRRRLLPVLRKRISLSKIPMVPPPRTQSQAVISKYHAREFENQVMKGAEEFAAKMCASTEEREDYGKSVLLSTDRANAKLRNEGTGQSGSALAGRGQEAQTIHDRSSKDTCDSSTAVAHDSAIPAPHGKILSEVLADPSEFENTLDIDTLVDEQRPRHRGSGSVRFIQTDSEELQVAKWRALAMSLVYHVHLHNVNPDIKRFTPVREYCEGCDTTFETRRDLIVHRCPSIIDILEERISEKNIYTAGKGLFGRFLWVAKLFNPAAPRSKIF</sequence>
<evidence type="ECO:0000313" key="2">
    <source>
        <dbReference type="Proteomes" id="UP001055072"/>
    </source>
</evidence>
<dbReference type="Proteomes" id="UP001055072">
    <property type="component" value="Unassembled WGS sequence"/>
</dbReference>
<proteinExistence type="predicted"/>
<organism evidence="1 2">
    <name type="scientific">Irpex rosettiformis</name>
    <dbReference type="NCBI Taxonomy" id="378272"/>
    <lineage>
        <taxon>Eukaryota</taxon>
        <taxon>Fungi</taxon>
        <taxon>Dikarya</taxon>
        <taxon>Basidiomycota</taxon>
        <taxon>Agaricomycotina</taxon>
        <taxon>Agaricomycetes</taxon>
        <taxon>Polyporales</taxon>
        <taxon>Irpicaceae</taxon>
        <taxon>Irpex</taxon>
    </lineage>
</organism>
<accession>A0ACB8U9C7</accession>
<keyword evidence="2" id="KW-1185">Reference proteome</keyword>
<protein>
    <submittedName>
        <fullName evidence="1">Uncharacterized protein</fullName>
    </submittedName>
</protein>
<dbReference type="EMBL" id="MU274906">
    <property type="protein sequence ID" value="KAI0090992.1"/>
    <property type="molecule type" value="Genomic_DNA"/>
</dbReference>
<evidence type="ECO:0000313" key="1">
    <source>
        <dbReference type="EMBL" id="KAI0090992.1"/>
    </source>
</evidence>
<name>A0ACB8U9C7_9APHY</name>
<gene>
    <name evidence="1" type="ORF">BDY19DRAFT_904497</name>
</gene>
<comment type="caution">
    <text evidence="1">The sequence shown here is derived from an EMBL/GenBank/DDBJ whole genome shotgun (WGS) entry which is preliminary data.</text>
</comment>
<reference evidence="1" key="1">
    <citation type="journal article" date="2021" name="Environ. Microbiol.">
        <title>Gene family expansions and transcriptome signatures uncover fungal adaptations to wood decay.</title>
        <authorList>
            <person name="Hage H."/>
            <person name="Miyauchi S."/>
            <person name="Viragh M."/>
            <person name="Drula E."/>
            <person name="Min B."/>
            <person name="Chaduli D."/>
            <person name="Navarro D."/>
            <person name="Favel A."/>
            <person name="Norest M."/>
            <person name="Lesage-Meessen L."/>
            <person name="Balint B."/>
            <person name="Merenyi Z."/>
            <person name="de Eugenio L."/>
            <person name="Morin E."/>
            <person name="Martinez A.T."/>
            <person name="Baldrian P."/>
            <person name="Stursova M."/>
            <person name="Martinez M.J."/>
            <person name="Novotny C."/>
            <person name="Magnuson J.K."/>
            <person name="Spatafora J.W."/>
            <person name="Maurice S."/>
            <person name="Pangilinan J."/>
            <person name="Andreopoulos W."/>
            <person name="LaButti K."/>
            <person name="Hundley H."/>
            <person name="Na H."/>
            <person name="Kuo A."/>
            <person name="Barry K."/>
            <person name="Lipzen A."/>
            <person name="Henrissat B."/>
            <person name="Riley R."/>
            <person name="Ahrendt S."/>
            <person name="Nagy L.G."/>
            <person name="Grigoriev I.V."/>
            <person name="Martin F."/>
            <person name="Rosso M.N."/>
        </authorList>
    </citation>
    <scope>NUCLEOTIDE SEQUENCE</scope>
    <source>
        <strain evidence="1">CBS 384.51</strain>
    </source>
</reference>